<dbReference type="RefSeq" id="WP_193995484.1">
    <property type="nucleotide sequence ID" value="NZ_JADEXP010000295.1"/>
</dbReference>
<keyword evidence="2" id="KW-0812">Transmembrane</keyword>
<dbReference type="Proteomes" id="UP000615026">
    <property type="component" value="Unassembled WGS sequence"/>
</dbReference>
<feature type="compositionally biased region" description="Basic residues" evidence="1">
    <location>
        <begin position="1"/>
        <end position="21"/>
    </location>
</feature>
<feature type="region of interest" description="Disordered" evidence="1">
    <location>
        <begin position="1"/>
        <end position="51"/>
    </location>
</feature>
<feature type="compositionally biased region" description="Polar residues" evidence="1">
    <location>
        <begin position="669"/>
        <end position="679"/>
    </location>
</feature>
<keyword evidence="2" id="KW-1133">Transmembrane helix</keyword>
<dbReference type="EMBL" id="JADEXP010000295">
    <property type="protein sequence ID" value="MBE9069590.1"/>
    <property type="molecule type" value="Genomic_DNA"/>
</dbReference>
<feature type="region of interest" description="Disordered" evidence="1">
    <location>
        <begin position="658"/>
        <end position="679"/>
    </location>
</feature>
<feature type="transmembrane region" description="Helical" evidence="2">
    <location>
        <begin position="71"/>
        <end position="92"/>
    </location>
</feature>
<comment type="caution">
    <text evidence="3">The sequence shown here is derived from an EMBL/GenBank/DDBJ whole genome shotgun (WGS) entry which is preliminary data.</text>
</comment>
<gene>
    <name evidence="3" type="ORF">IQ260_23365</name>
</gene>
<evidence type="ECO:0000313" key="4">
    <source>
        <dbReference type="Proteomes" id="UP000615026"/>
    </source>
</evidence>
<name>A0A929F906_LEPEC</name>
<accession>A0A929F906</accession>
<organism evidence="3 4">
    <name type="scientific">Leptolyngbya cf. ectocarpi LEGE 11479</name>
    <dbReference type="NCBI Taxonomy" id="1828722"/>
    <lineage>
        <taxon>Bacteria</taxon>
        <taxon>Bacillati</taxon>
        <taxon>Cyanobacteriota</taxon>
        <taxon>Cyanophyceae</taxon>
        <taxon>Leptolyngbyales</taxon>
        <taxon>Leptolyngbyaceae</taxon>
        <taxon>Leptolyngbya group</taxon>
        <taxon>Leptolyngbya</taxon>
    </lineage>
</organism>
<evidence type="ECO:0000313" key="3">
    <source>
        <dbReference type="EMBL" id="MBE9069590.1"/>
    </source>
</evidence>
<reference evidence="3" key="1">
    <citation type="submission" date="2020-10" db="EMBL/GenBank/DDBJ databases">
        <authorList>
            <person name="Castelo-Branco R."/>
            <person name="Eusebio N."/>
            <person name="Adriana R."/>
            <person name="Vieira A."/>
            <person name="Brugerolle De Fraissinette N."/>
            <person name="Rezende De Castro R."/>
            <person name="Schneider M.P."/>
            <person name="Vasconcelos V."/>
            <person name="Leao P.N."/>
        </authorList>
    </citation>
    <scope>NUCLEOTIDE SEQUENCE</scope>
    <source>
        <strain evidence="3">LEGE 11479</strain>
    </source>
</reference>
<sequence length="679" mass="74952">MSPKRDRRRPSKPVSVPRRRSQGASQPGQAAVPSPSYAGMPDMPAAAPQPGPKRSGLGGIMVFRWIGSWQFLLLTTLALITGTLAFAVTSLFRMPNLPNCRAIFWPTASAAMRLQCADSYATQGSVDFLLEAIGLVEKLPEDHPLRAEIDAKVETWSGQILELADDQFHQGELEDAIATAKKIPSNTAAADKVESSIRRWQRIWEEGADIFDQAKKSLVDGNFKDAFGLSVRLLDVSNDYWSETKYTELTKLIALAREDSRKLNKVKRLASNGTVSSFKEALKLLNSIKPESVLHGDAKEMKKTIAKDMLEVAEDFLARKKLSQAEEILAAIPKNEGLDREIADFQVFTDAYRHAWSGDALGLDSAVTRLQSMGKDRPLYSRAQTLIRQWRAEIKALAQLDKARQIAAPGNVNDLRSAIAQAQQVGRNNPRWQEVSTQITQWEDRVQTSEDLPILNKADQLAEMGTPQSLQLAIQEARRISPGRALTGDAQKRISRWQARIEAIEDRPLVDEARRLATAGDLAGAIAAASRISPERSLYGEIQNDLASWRDQQQNQTRLQEANNIARSGTANDLARAIVTANQIPSSSSQYGNALQQINRWSSDLLNIAEGESYSSLDRAISLANQIPSQANAYANAQSRIQAWRAEQQQAVDAIESIEQEAPPVFTEPSESTNTPANN</sequence>
<keyword evidence="4" id="KW-1185">Reference proteome</keyword>
<evidence type="ECO:0000256" key="1">
    <source>
        <dbReference type="SAM" id="MobiDB-lite"/>
    </source>
</evidence>
<protein>
    <submittedName>
        <fullName evidence="3">Chromosome segregation ATPase</fullName>
    </submittedName>
</protein>
<keyword evidence="2" id="KW-0472">Membrane</keyword>
<proteinExistence type="predicted"/>
<dbReference type="AlphaFoldDB" id="A0A929F906"/>
<evidence type="ECO:0000256" key="2">
    <source>
        <dbReference type="SAM" id="Phobius"/>
    </source>
</evidence>